<dbReference type="OMA" id="IPWRTIF"/>
<keyword evidence="2" id="KW-0433">Leucine-rich repeat</keyword>
<organism evidence="13 14">
    <name type="scientific">Kalanchoe fedtschenkoi</name>
    <name type="common">Lavender scallops</name>
    <name type="synonym">South American air plant</name>
    <dbReference type="NCBI Taxonomy" id="63787"/>
    <lineage>
        <taxon>Eukaryota</taxon>
        <taxon>Viridiplantae</taxon>
        <taxon>Streptophyta</taxon>
        <taxon>Embryophyta</taxon>
        <taxon>Tracheophyta</taxon>
        <taxon>Spermatophyta</taxon>
        <taxon>Magnoliopsida</taxon>
        <taxon>eudicotyledons</taxon>
        <taxon>Gunneridae</taxon>
        <taxon>Pentapetalae</taxon>
        <taxon>Saxifragales</taxon>
        <taxon>Crassulaceae</taxon>
        <taxon>Kalanchoe</taxon>
    </lineage>
</organism>
<evidence type="ECO:0000256" key="1">
    <source>
        <dbReference type="ARBA" id="ARBA00004479"/>
    </source>
</evidence>
<dbReference type="Pfam" id="PF23598">
    <property type="entry name" value="LRR_14"/>
    <property type="match status" value="1"/>
</dbReference>
<comment type="subcellular location">
    <subcellularLocation>
        <location evidence="1">Membrane</location>
        <topology evidence="1">Single-pass type I membrane protein</topology>
    </subcellularLocation>
</comment>
<feature type="domain" description="Disease resistance R13L4/SHOC-2-like LRR" evidence="12">
    <location>
        <begin position="171"/>
        <end position="353"/>
    </location>
</feature>
<proteinExistence type="predicted"/>
<dbReference type="SMART" id="SM00369">
    <property type="entry name" value="LRR_TYP"/>
    <property type="match status" value="5"/>
</dbReference>
<name>A0A7N0TC75_KALFE</name>
<dbReference type="InterPro" id="IPR032675">
    <property type="entry name" value="LRR_dom_sf"/>
</dbReference>
<accession>A0A7N0TC75</accession>
<dbReference type="Proteomes" id="UP000594263">
    <property type="component" value="Unplaced"/>
</dbReference>
<dbReference type="InterPro" id="IPR055414">
    <property type="entry name" value="LRR_R13L4/SHOC2-like"/>
</dbReference>
<keyword evidence="5" id="KW-0677">Repeat</keyword>
<evidence type="ECO:0000256" key="11">
    <source>
        <dbReference type="SAM" id="SignalP"/>
    </source>
</evidence>
<dbReference type="FunFam" id="3.80.10.10:FF:000041">
    <property type="entry name" value="LRR receptor-like serine/threonine-protein kinase ERECTA"/>
    <property type="match status" value="2"/>
</dbReference>
<evidence type="ECO:0000256" key="5">
    <source>
        <dbReference type="ARBA" id="ARBA00022737"/>
    </source>
</evidence>
<dbReference type="EnsemblPlants" id="Kaladp0031s0162.1.v1.1">
    <property type="protein sequence ID" value="Kaladp0031s0162.1.v1.1.CDS.1"/>
    <property type="gene ID" value="Kaladp0031s0162.v1.1"/>
</dbReference>
<feature type="signal peptide" evidence="11">
    <location>
        <begin position="1"/>
        <end position="26"/>
    </location>
</feature>
<dbReference type="GO" id="GO:0016020">
    <property type="term" value="C:membrane"/>
    <property type="evidence" value="ECO:0007669"/>
    <property type="project" value="UniProtKB-SubCell"/>
</dbReference>
<dbReference type="PANTHER" id="PTHR27000:SF787">
    <property type="entry name" value="RECEPTOR-LIKE PROTEIN 39"/>
    <property type="match status" value="1"/>
</dbReference>
<evidence type="ECO:0000256" key="7">
    <source>
        <dbReference type="ARBA" id="ARBA00023136"/>
    </source>
</evidence>
<feature type="chain" id="PRO_5029727926" description="Disease resistance R13L4/SHOC-2-like LRR domain-containing protein" evidence="11">
    <location>
        <begin position="27"/>
        <end position="478"/>
    </location>
</feature>
<dbReference type="SUPFAM" id="SSF52058">
    <property type="entry name" value="L domain-like"/>
    <property type="match status" value="1"/>
</dbReference>
<dbReference type="Gramene" id="Kaladp0031s0162.1.v1.1">
    <property type="protein sequence ID" value="Kaladp0031s0162.1.v1.1.CDS.1"/>
    <property type="gene ID" value="Kaladp0031s0162.v1.1"/>
</dbReference>
<dbReference type="AlphaFoldDB" id="A0A7N0TC75"/>
<reference evidence="13" key="1">
    <citation type="submission" date="2021-01" db="UniProtKB">
        <authorList>
            <consortium name="EnsemblPlants"/>
        </authorList>
    </citation>
    <scope>IDENTIFICATION</scope>
</reference>
<keyword evidence="6 10" id="KW-1133">Transmembrane helix</keyword>
<evidence type="ECO:0000259" key="12">
    <source>
        <dbReference type="Pfam" id="PF23598"/>
    </source>
</evidence>
<evidence type="ECO:0000313" key="14">
    <source>
        <dbReference type="Proteomes" id="UP000594263"/>
    </source>
</evidence>
<keyword evidence="7 10" id="KW-0472">Membrane</keyword>
<evidence type="ECO:0000313" key="13">
    <source>
        <dbReference type="EnsemblPlants" id="Kaladp0031s0162.1.v1.1.CDS.1"/>
    </source>
</evidence>
<dbReference type="InterPro" id="IPR003591">
    <property type="entry name" value="Leu-rich_rpt_typical-subtyp"/>
</dbReference>
<feature type="transmembrane region" description="Helical" evidence="10">
    <location>
        <begin position="459"/>
        <end position="477"/>
    </location>
</feature>
<keyword evidence="9" id="KW-0325">Glycoprotein</keyword>
<dbReference type="PANTHER" id="PTHR27000">
    <property type="entry name" value="LEUCINE-RICH REPEAT RECEPTOR-LIKE PROTEIN KINASE FAMILY PROTEIN-RELATED"/>
    <property type="match status" value="1"/>
</dbReference>
<dbReference type="Gene3D" id="3.80.10.10">
    <property type="entry name" value="Ribonuclease Inhibitor"/>
    <property type="match status" value="1"/>
</dbReference>
<keyword evidence="14" id="KW-1185">Reference proteome</keyword>
<evidence type="ECO:0000256" key="8">
    <source>
        <dbReference type="ARBA" id="ARBA00023170"/>
    </source>
</evidence>
<keyword evidence="4 11" id="KW-0732">Signal</keyword>
<sequence length="478" mass="51775">MAATLTPQRLTLFVTFLTLFTASVQQAENPVPVPALDAFEQEAVYRALELMSGGVPWRVIFPDDLCASAPHGVVCDVFLGEDSTAAHITELNFGFVSDYNSNPPCAPNATLPSWIFSSFPRLRKLFVFSCFAGESESYVTFPDVPAGCGTELEELVLIDNPSLNGSLGGIVRSLVNLRKLVITGSGFYGGLPDEVGEMGRLEQMTLSGNRLNGVVPGSLTNLTSLRLLDLSRNEFDGPLPESIGQLRGLLKLDLSYNQFAGRIPDQIGDLPELEFLDLSYNRFGNYGIPLFLSKMVKLKEVYLSGNELGGEIPEMWEKLGGLLGLGFSCLGLTGEIPESMAASLKSLSYLGLENNSLEGKMPDGFLAMENLGEINVENNKLSGVIRISPNVTTKRLKLAGNPGLCIDRSLTGNRSMRRDSYSYRHELRACDDVTQLPVSVDVHHYALASASVSDGASPYLLIGLLGLILGLFLQALYS</sequence>
<evidence type="ECO:0000256" key="10">
    <source>
        <dbReference type="SAM" id="Phobius"/>
    </source>
</evidence>
<keyword evidence="3 10" id="KW-0812">Transmembrane</keyword>
<protein>
    <recommendedName>
        <fullName evidence="12">Disease resistance R13L4/SHOC-2-like LRR domain-containing protein</fullName>
    </recommendedName>
</protein>
<evidence type="ECO:0000256" key="9">
    <source>
        <dbReference type="ARBA" id="ARBA00023180"/>
    </source>
</evidence>
<evidence type="ECO:0000256" key="3">
    <source>
        <dbReference type="ARBA" id="ARBA00022692"/>
    </source>
</evidence>
<evidence type="ECO:0000256" key="6">
    <source>
        <dbReference type="ARBA" id="ARBA00022989"/>
    </source>
</evidence>
<evidence type="ECO:0000256" key="2">
    <source>
        <dbReference type="ARBA" id="ARBA00022614"/>
    </source>
</evidence>
<evidence type="ECO:0000256" key="4">
    <source>
        <dbReference type="ARBA" id="ARBA00022729"/>
    </source>
</evidence>
<keyword evidence="8" id="KW-0675">Receptor</keyword>